<reference evidence="1 2" key="1">
    <citation type="submission" date="2018-10" db="EMBL/GenBank/DDBJ databases">
        <title>Cultivation of a novel Methanohalophilus strain from Kebrit Deep of the Red Sea and a genomic comparison of members of the genus Methanohalophilus.</title>
        <authorList>
            <person name="Guan Y."/>
            <person name="Ngugi D.K."/>
            <person name="Stingl U."/>
        </authorList>
    </citation>
    <scope>NUCLEOTIDE SEQUENCE [LARGE SCALE GENOMIC DNA]</scope>
    <source>
        <strain evidence="1 2">DSM 10369</strain>
    </source>
</reference>
<evidence type="ECO:0000313" key="1">
    <source>
        <dbReference type="EMBL" id="RNI12786.1"/>
    </source>
</evidence>
<dbReference type="EMBL" id="RJJF01000001">
    <property type="protein sequence ID" value="RNI12786.1"/>
    <property type="molecule type" value="Genomic_DNA"/>
</dbReference>
<dbReference type="Proteomes" id="UP000273978">
    <property type="component" value="Unassembled WGS sequence"/>
</dbReference>
<evidence type="ECO:0000313" key="2">
    <source>
        <dbReference type="Proteomes" id="UP000273978"/>
    </source>
</evidence>
<name>A0A3M9LHL5_9EURY</name>
<gene>
    <name evidence="1" type="ORF">EDD83_01295</name>
</gene>
<organism evidence="1 2">
    <name type="scientific">Methanohalophilus euhalobius</name>
    <dbReference type="NCBI Taxonomy" id="51203"/>
    <lineage>
        <taxon>Archaea</taxon>
        <taxon>Methanobacteriati</taxon>
        <taxon>Methanobacteriota</taxon>
        <taxon>Stenosarchaea group</taxon>
        <taxon>Methanomicrobia</taxon>
        <taxon>Methanosarcinales</taxon>
        <taxon>Methanosarcinaceae</taxon>
        <taxon>Methanohalophilus</taxon>
    </lineage>
</organism>
<comment type="caution">
    <text evidence="1">The sequence shown here is derived from an EMBL/GenBank/DDBJ whole genome shotgun (WGS) entry which is preliminary data.</text>
</comment>
<protein>
    <submittedName>
        <fullName evidence="1">Uncharacterized protein</fullName>
    </submittedName>
</protein>
<dbReference type="AlphaFoldDB" id="A0A3M9LHL5"/>
<proteinExistence type="predicted"/>
<accession>A0A3M9LHL5</accession>
<sequence length="66" mass="7770">MISDVIMIKHLYPVINMLNKSLFMWEIFIEHLNPPFKRFEPSLDIVSDTPGYYSSLYPGFLYNSVP</sequence>